<protein>
    <submittedName>
        <fullName evidence="2">Uncharacterized protein</fullName>
    </submittedName>
</protein>
<evidence type="ECO:0000313" key="2">
    <source>
        <dbReference type="EMBL" id="KAG9463153.1"/>
    </source>
</evidence>
<dbReference type="AlphaFoldDB" id="A0A8J6BMQ4"/>
<feature type="region of interest" description="Disordered" evidence="1">
    <location>
        <begin position="59"/>
        <end position="84"/>
    </location>
</feature>
<organism evidence="2 3">
    <name type="scientific">Eleutherodactylus coqui</name>
    <name type="common">Puerto Rican coqui</name>
    <dbReference type="NCBI Taxonomy" id="57060"/>
    <lineage>
        <taxon>Eukaryota</taxon>
        <taxon>Metazoa</taxon>
        <taxon>Chordata</taxon>
        <taxon>Craniata</taxon>
        <taxon>Vertebrata</taxon>
        <taxon>Euteleostomi</taxon>
        <taxon>Amphibia</taxon>
        <taxon>Batrachia</taxon>
        <taxon>Anura</taxon>
        <taxon>Neobatrachia</taxon>
        <taxon>Hyloidea</taxon>
        <taxon>Eleutherodactylidae</taxon>
        <taxon>Eleutherodactylinae</taxon>
        <taxon>Eleutherodactylus</taxon>
        <taxon>Eleutherodactylus</taxon>
    </lineage>
</organism>
<evidence type="ECO:0000313" key="3">
    <source>
        <dbReference type="Proteomes" id="UP000770717"/>
    </source>
</evidence>
<accession>A0A8J6BMQ4</accession>
<gene>
    <name evidence="2" type="ORF">GDO78_022291</name>
</gene>
<dbReference type="EMBL" id="WNTK01007860">
    <property type="protein sequence ID" value="KAG9463153.1"/>
    <property type="molecule type" value="Genomic_DNA"/>
</dbReference>
<proteinExistence type="predicted"/>
<name>A0A8J6BMQ4_ELECQ</name>
<reference evidence="2" key="1">
    <citation type="thesis" date="2020" institute="ProQuest LLC" country="789 East Eisenhower Parkway, Ann Arbor, MI, USA">
        <title>Comparative Genomics and Chromosome Evolution.</title>
        <authorList>
            <person name="Mudd A.B."/>
        </authorList>
    </citation>
    <scope>NUCLEOTIDE SEQUENCE</scope>
    <source>
        <strain evidence="2">HN-11 Male</strain>
        <tissue evidence="2">Kidney and liver</tissue>
    </source>
</reference>
<keyword evidence="3" id="KW-1185">Reference proteome</keyword>
<comment type="caution">
    <text evidence="2">The sequence shown here is derived from an EMBL/GenBank/DDBJ whole genome shotgun (WGS) entry which is preliminary data.</text>
</comment>
<sequence>MGRSVGSLKIPLRHLRCRLPSTFIREPGNRSALPLVTAQGRGCCRSTPAALRPPPCLCSPPSRGSRSPSHPDLAVTRPPLPSSS</sequence>
<dbReference type="Proteomes" id="UP000770717">
    <property type="component" value="Unassembled WGS sequence"/>
</dbReference>
<evidence type="ECO:0000256" key="1">
    <source>
        <dbReference type="SAM" id="MobiDB-lite"/>
    </source>
</evidence>
<feature type="compositionally biased region" description="Low complexity" evidence="1">
    <location>
        <begin position="59"/>
        <end position="68"/>
    </location>
</feature>